<dbReference type="InterPro" id="IPR024047">
    <property type="entry name" value="MM3350-like_sf"/>
</dbReference>
<accession>A0ABY2G453</accession>
<keyword evidence="3" id="KW-1185">Reference proteome</keyword>
<sequence length="171" mass="20173">MIYRFRIILDNDTEDDVFRDLEIREDDTLEDLHNIITQSFGFDGSEMASFYLSNDTWEQGEEISLFDMSDGVNPVKLMNTTLINDVVHEAQTKLIYVYDFLSMWTFFVELAEIVDEAEGFDYPNLMFVHGQIPDQAPDKNFEAEDFDDFNEFDDDLDIDDYESLDFDENWN</sequence>
<dbReference type="PANTHER" id="PTHR41878">
    <property type="entry name" value="LEXA REPRESSOR-RELATED"/>
    <property type="match status" value="1"/>
</dbReference>
<protein>
    <submittedName>
        <fullName evidence="2">PRiA4b ORF-3-like protein</fullName>
    </submittedName>
</protein>
<name>A0ABY2G453_9FLAO</name>
<proteinExistence type="predicted"/>
<dbReference type="EMBL" id="SOQZ01000004">
    <property type="protein sequence ID" value="TDY11570.1"/>
    <property type="molecule type" value="Genomic_DNA"/>
</dbReference>
<gene>
    <name evidence="2" type="ORF">A8975_2209</name>
</gene>
<reference evidence="2 3" key="1">
    <citation type="submission" date="2019-03" db="EMBL/GenBank/DDBJ databases">
        <title>Genomic Encyclopedia of Type Strains, Phase III (KMG-III): the genomes of soil and plant-associated and newly described type strains.</title>
        <authorList>
            <person name="Whitman W."/>
        </authorList>
    </citation>
    <scope>NUCLEOTIDE SEQUENCE [LARGE SCALE GENOMIC DNA]</scope>
    <source>
        <strain evidence="2 3">CGMCC 1.10957</strain>
    </source>
</reference>
<organism evidence="2 3">
    <name type="scientific">Meridianimaribacter flavus</name>
    <dbReference type="NCBI Taxonomy" id="571115"/>
    <lineage>
        <taxon>Bacteria</taxon>
        <taxon>Pseudomonadati</taxon>
        <taxon>Bacteroidota</taxon>
        <taxon>Flavobacteriia</taxon>
        <taxon>Flavobacteriales</taxon>
        <taxon>Flavobacteriaceae</taxon>
        <taxon>Meridianimaribacter</taxon>
    </lineage>
</organism>
<evidence type="ECO:0000313" key="3">
    <source>
        <dbReference type="Proteomes" id="UP000294930"/>
    </source>
</evidence>
<comment type="caution">
    <text evidence="2">The sequence shown here is derived from an EMBL/GenBank/DDBJ whole genome shotgun (WGS) entry which is preliminary data.</text>
</comment>
<dbReference type="InterPro" id="IPR012912">
    <property type="entry name" value="Plasmid_pRiA4b_Orf3-like"/>
</dbReference>
<evidence type="ECO:0000313" key="2">
    <source>
        <dbReference type="EMBL" id="TDY11570.1"/>
    </source>
</evidence>
<dbReference type="RefSeq" id="WP_131507752.1">
    <property type="nucleotide sequence ID" value="NZ_SOQZ01000004.1"/>
</dbReference>
<dbReference type="Proteomes" id="UP000294930">
    <property type="component" value="Unassembled WGS sequence"/>
</dbReference>
<dbReference type="PANTHER" id="PTHR41878:SF1">
    <property type="entry name" value="TNPR PROTEIN"/>
    <property type="match status" value="1"/>
</dbReference>
<dbReference type="SUPFAM" id="SSF159941">
    <property type="entry name" value="MM3350-like"/>
    <property type="match status" value="1"/>
</dbReference>
<feature type="domain" description="Plasmid pRiA4b Orf3-like" evidence="1">
    <location>
        <begin position="2"/>
        <end position="133"/>
    </location>
</feature>
<dbReference type="Gene3D" id="3.10.290.30">
    <property type="entry name" value="MM3350-like"/>
    <property type="match status" value="1"/>
</dbReference>
<dbReference type="Pfam" id="PF07929">
    <property type="entry name" value="PRiA4_ORF3"/>
    <property type="match status" value="1"/>
</dbReference>
<evidence type="ECO:0000259" key="1">
    <source>
        <dbReference type="Pfam" id="PF07929"/>
    </source>
</evidence>